<feature type="transmembrane region" description="Helical" evidence="1">
    <location>
        <begin position="21"/>
        <end position="42"/>
    </location>
</feature>
<dbReference type="KEGG" id="hfv:R50_0591"/>
<dbReference type="Pfam" id="PF04964">
    <property type="entry name" value="Flp_Fap"/>
    <property type="match status" value="1"/>
</dbReference>
<keyword evidence="1" id="KW-0472">Membrane</keyword>
<sequence length="59" mass="6574">MLMRLWVWLQSLKQEREGQAMVEYALIIALVAIVVIFALTTLGKNVNNTLTNIANSVNG</sequence>
<protein>
    <recommendedName>
        <fullName evidence="4">Flp family type IVb pilin</fullName>
    </recommendedName>
</protein>
<keyword evidence="1" id="KW-1133">Transmembrane helix</keyword>
<dbReference type="InterPro" id="IPR007047">
    <property type="entry name" value="Flp_Fap"/>
</dbReference>
<reference evidence="2 3" key="1">
    <citation type="submission" date="2020-02" db="EMBL/GenBank/DDBJ databases">
        <authorList>
            <person name="Hogendoorn C."/>
        </authorList>
    </citation>
    <scope>NUCLEOTIDE SEQUENCE [LARGE SCALE GENOMIC DNA]</scope>
    <source>
        <strain evidence="2">R501</strain>
    </source>
</reference>
<evidence type="ECO:0000256" key="1">
    <source>
        <dbReference type="SAM" id="Phobius"/>
    </source>
</evidence>
<name>A0A6F8ZEA5_9FIRM</name>
<dbReference type="AlphaFoldDB" id="A0A6F8ZEA5"/>
<dbReference type="Proteomes" id="UP000503399">
    <property type="component" value="Chromosome"/>
</dbReference>
<accession>A0A6F8ZEA5</accession>
<dbReference type="EMBL" id="LR778114">
    <property type="protein sequence ID" value="CAB1128097.1"/>
    <property type="molecule type" value="Genomic_DNA"/>
</dbReference>
<organism evidence="2 3">
    <name type="scientific">Candidatus Hydrogenisulfobacillus filiaventi</name>
    <dbReference type="NCBI Taxonomy" id="2707344"/>
    <lineage>
        <taxon>Bacteria</taxon>
        <taxon>Bacillati</taxon>
        <taxon>Bacillota</taxon>
        <taxon>Clostridia</taxon>
        <taxon>Eubacteriales</taxon>
        <taxon>Clostridiales Family XVII. Incertae Sedis</taxon>
        <taxon>Candidatus Hydrogenisulfobacillus</taxon>
    </lineage>
</organism>
<keyword evidence="1" id="KW-0812">Transmembrane</keyword>
<evidence type="ECO:0000313" key="2">
    <source>
        <dbReference type="EMBL" id="CAB1128097.1"/>
    </source>
</evidence>
<evidence type="ECO:0000313" key="3">
    <source>
        <dbReference type="Proteomes" id="UP000503399"/>
    </source>
</evidence>
<proteinExistence type="predicted"/>
<evidence type="ECO:0008006" key="4">
    <source>
        <dbReference type="Google" id="ProtNLM"/>
    </source>
</evidence>
<keyword evidence="3" id="KW-1185">Reference proteome</keyword>
<gene>
    <name evidence="2" type="ORF">R50_0591</name>
</gene>